<protein>
    <recommendedName>
        <fullName evidence="8">Gustatory receptor</fullName>
    </recommendedName>
</protein>
<dbReference type="PANTHER" id="PTHR21143">
    <property type="entry name" value="INVERTEBRATE GUSTATORY RECEPTOR"/>
    <property type="match status" value="1"/>
</dbReference>
<evidence type="ECO:0000256" key="6">
    <source>
        <dbReference type="ARBA" id="ARBA00023170"/>
    </source>
</evidence>
<evidence type="ECO:0000256" key="7">
    <source>
        <dbReference type="ARBA" id="ARBA00023224"/>
    </source>
</evidence>
<name>A0ABN7B1N9_9HEMI</name>
<keyword evidence="5 8" id="KW-0472">Membrane</keyword>
<keyword evidence="6 8" id="KW-0675">Receptor</keyword>
<feature type="transmembrane region" description="Helical" evidence="8">
    <location>
        <begin position="208"/>
        <end position="235"/>
    </location>
</feature>
<proteinExistence type="inferred from homology"/>
<feature type="transmembrane region" description="Helical" evidence="8">
    <location>
        <begin position="142"/>
        <end position="161"/>
    </location>
</feature>
<keyword evidence="4 8" id="KW-1133">Transmembrane helix</keyword>
<comment type="function">
    <text evidence="8">Gustatory receptor which mediates acceptance or avoidance behavior, depending on its substrates.</text>
</comment>
<evidence type="ECO:0000256" key="8">
    <source>
        <dbReference type="RuleBase" id="RU363108"/>
    </source>
</evidence>
<comment type="caution">
    <text evidence="8">Lacks conserved residue(s) required for the propagation of feature annotation.</text>
</comment>
<organism evidence="10 11">
    <name type="scientific">Nesidiocoris tenuis</name>
    <dbReference type="NCBI Taxonomy" id="355587"/>
    <lineage>
        <taxon>Eukaryota</taxon>
        <taxon>Metazoa</taxon>
        <taxon>Ecdysozoa</taxon>
        <taxon>Arthropoda</taxon>
        <taxon>Hexapoda</taxon>
        <taxon>Insecta</taxon>
        <taxon>Pterygota</taxon>
        <taxon>Neoptera</taxon>
        <taxon>Paraneoptera</taxon>
        <taxon>Hemiptera</taxon>
        <taxon>Heteroptera</taxon>
        <taxon>Panheteroptera</taxon>
        <taxon>Cimicomorpha</taxon>
        <taxon>Miridae</taxon>
        <taxon>Dicyphina</taxon>
        <taxon>Nesidiocoris</taxon>
    </lineage>
</organism>
<dbReference type="Proteomes" id="UP001307889">
    <property type="component" value="Chromosome 8"/>
</dbReference>
<gene>
    <name evidence="10" type="ORF">NTJ_10346</name>
</gene>
<keyword evidence="7 8" id="KW-0807">Transducer</keyword>
<feature type="transmembrane region" description="Helical" evidence="8">
    <location>
        <begin position="12"/>
        <end position="33"/>
    </location>
</feature>
<keyword evidence="2 8" id="KW-1003">Cell membrane</keyword>
<dbReference type="InterPro" id="IPR013604">
    <property type="entry name" value="7TM_chemorcpt"/>
</dbReference>
<comment type="subcellular location">
    <subcellularLocation>
        <location evidence="1 8">Cell membrane</location>
        <topology evidence="1 8">Multi-pass membrane protein</topology>
    </subcellularLocation>
</comment>
<feature type="transmembrane region" description="Helical" evidence="8">
    <location>
        <begin position="247"/>
        <end position="265"/>
    </location>
</feature>
<evidence type="ECO:0000256" key="4">
    <source>
        <dbReference type="ARBA" id="ARBA00022989"/>
    </source>
</evidence>
<feature type="transmembrane region" description="Helical" evidence="8">
    <location>
        <begin position="108"/>
        <end position="130"/>
    </location>
</feature>
<keyword evidence="11" id="KW-1185">Reference proteome</keyword>
<feature type="region of interest" description="Disordered" evidence="9">
    <location>
        <begin position="352"/>
        <end position="371"/>
    </location>
</feature>
<feature type="transmembrane region" description="Helical" evidence="8">
    <location>
        <begin position="53"/>
        <end position="74"/>
    </location>
</feature>
<evidence type="ECO:0000256" key="3">
    <source>
        <dbReference type="ARBA" id="ARBA00022692"/>
    </source>
</evidence>
<evidence type="ECO:0000256" key="2">
    <source>
        <dbReference type="ARBA" id="ARBA00022475"/>
    </source>
</evidence>
<accession>A0ABN7B1N9</accession>
<evidence type="ECO:0000313" key="10">
    <source>
        <dbReference type="EMBL" id="BES97532.1"/>
    </source>
</evidence>
<evidence type="ECO:0000256" key="9">
    <source>
        <dbReference type="SAM" id="MobiDB-lite"/>
    </source>
</evidence>
<evidence type="ECO:0000256" key="1">
    <source>
        <dbReference type="ARBA" id="ARBA00004651"/>
    </source>
</evidence>
<comment type="similarity">
    <text evidence="8">Belongs to the insect chemoreceptor superfamily. Gustatory receptor (GR) family.</text>
</comment>
<reference evidence="10 11" key="1">
    <citation type="submission" date="2023-09" db="EMBL/GenBank/DDBJ databases">
        <title>Nesidiocoris tenuis whole genome shotgun sequence.</title>
        <authorList>
            <person name="Shibata T."/>
            <person name="Shimoda M."/>
            <person name="Kobayashi T."/>
            <person name="Uehara T."/>
        </authorList>
    </citation>
    <scope>NUCLEOTIDE SEQUENCE [LARGE SCALE GENOMIC DNA]</scope>
    <source>
        <strain evidence="10 11">Japan</strain>
    </source>
</reference>
<sequence length="371" mass="42675">MIRSGWLRYSMLSFSFAYAVCVQMGLVVLHCWYHEHFSGHWAKVLHGITFQNVLFSFLMVSQVVHSLIAAYSWLREAPLIVSNYNATILLEAKARELLPLCSMSRMAVFWKTSLFVIHFISVIAFTWVILPRQFEGISKPLLGSYVAFYVVQNSYTAMWIFNFHFIKLLAVDLLNIIKELLQANMTPGKQLSEYRHLWLSVWDLSQKYSFSIAISISFVLLLHSCVFITSCYGILSLIRLPDPVVNTLPLLPYLIASFGHVFAIIEAGHRAKTALKDDFLKTFVKVDRDTIDHEGYDEVKLFTRTILETDPKITLYDYITVDRTLLVSFMSSSITYLIVLLQFRASEEKSESQESSTSYPFENENATNILF</sequence>
<dbReference type="EMBL" id="AP028916">
    <property type="protein sequence ID" value="BES97532.1"/>
    <property type="molecule type" value="Genomic_DNA"/>
</dbReference>
<evidence type="ECO:0000256" key="5">
    <source>
        <dbReference type="ARBA" id="ARBA00023136"/>
    </source>
</evidence>
<evidence type="ECO:0000313" key="11">
    <source>
        <dbReference type="Proteomes" id="UP001307889"/>
    </source>
</evidence>
<dbReference type="Pfam" id="PF08395">
    <property type="entry name" value="7tm_7"/>
    <property type="match status" value="1"/>
</dbReference>
<dbReference type="PANTHER" id="PTHR21143:SF121">
    <property type="entry name" value="GUSTATORY AND ODORANT RECEPTOR 21A"/>
    <property type="match status" value="1"/>
</dbReference>
<keyword evidence="3 8" id="KW-0812">Transmembrane</keyword>